<dbReference type="InterPro" id="IPR011009">
    <property type="entry name" value="Kinase-like_dom_sf"/>
</dbReference>
<keyword evidence="20" id="KW-1185">Reference proteome</keyword>
<feature type="transmembrane region" description="Helical" evidence="16">
    <location>
        <begin position="175"/>
        <end position="197"/>
    </location>
</feature>
<dbReference type="PROSITE" id="PS51450">
    <property type="entry name" value="LRR"/>
    <property type="match status" value="1"/>
</dbReference>
<evidence type="ECO:0000256" key="4">
    <source>
        <dbReference type="ARBA" id="ARBA00022679"/>
    </source>
</evidence>
<keyword evidence="11 16" id="KW-1133">Transmembrane helix</keyword>
<evidence type="ECO:0000256" key="8">
    <source>
        <dbReference type="ARBA" id="ARBA00022741"/>
    </source>
</evidence>
<keyword evidence="14" id="KW-0325">Glycoprotein</keyword>
<dbReference type="Gene3D" id="3.30.200.20">
    <property type="entry name" value="Phosphorylase Kinase, domain 1"/>
    <property type="match status" value="1"/>
</dbReference>
<feature type="domain" description="Protein kinase" evidence="17">
    <location>
        <begin position="243"/>
        <end position="522"/>
    </location>
</feature>
<dbReference type="InterPro" id="IPR008271">
    <property type="entry name" value="Ser/Thr_kinase_AS"/>
</dbReference>
<evidence type="ECO:0000313" key="20">
    <source>
        <dbReference type="Proteomes" id="UP000824890"/>
    </source>
</evidence>
<dbReference type="InterPro" id="IPR001245">
    <property type="entry name" value="Ser-Thr/Tyr_kinase_cat_dom"/>
</dbReference>
<dbReference type="PROSITE" id="PS00107">
    <property type="entry name" value="PROTEIN_KINASE_ATP"/>
    <property type="match status" value="1"/>
</dbReference>
<dbReference type="AlphaFoldDB" id="A0A816ULZ0"/>
<keyword evidence="13" id="KW-0675">Receptor</keyword>
<reference evidence="19 20" key="2">
    <citation type="submission" date="2021-05" db="EMBL/GenBank/DDBJ databases">
        <title>Genome Assembly of Synthetic Allotetraploid Brassica napus Reveals Homoeologous Exchanges between Subgenomes.</title>
        <authorList>
            <person name="Davis J.T."/>
        </authorList>
    </citation>
    <scope>NUCLEOTIDE SEQUENCE [LARGE SCALE GENOMIC DNA]</scope>
    <source>
        <strain evidence="20">cv. Da-Ae</strain>
        <tissue evidence="19">Seedling</tissue>
    </source>
</reference>
<dbReference type="EMBL" id="HG994372">
    <property type="protein sequence ID" value="CAF2109958.1"/>
    <property type="molecule type" value="Genomic_DNA"/>
</dbReference>
<evidence type="ECO:0000256" key="10">
    <source>
        <dbReference type="ARBA" id="ARBA00022840"/>
    </source>
</evidence>
<evidence type="ECO:0000256" key="15">
    <source>
        <dbReference type="PROSITE-ProRule" id="PRU10141"/>
    </source>
</evidence>
<accession>A0A816ULZ0</accession>
<protein>
    <submittedName>
        <fullName evidence="18">(rape) hypothetical protein</fullName>
    </submittedName>
</protein>
<keyword evidence="5 16" id="KW-0812">Transmembrane</keyword>
<evidence type="ECO:0000259" key="17">
    <source>
        <dbReference type="PROSITE" id="PS50011"/>
    </source>
</evidence>
<dbReference type="SUPFAM" id="SSF52058">
    <property type="entry name" value="L domain-like"/>
    <property type="match status" value="1"/>
</dbReference>
<keyword evidence="7" id="KW-0677">Repeat</keyword>
<comment type="subcellular location">
    <subcellularLocation>
        <location evidence="1">Membrane</location>
        <topology evidence="1">Single-pass membrane protein</topology>
    </subcellularLocation>
</comment>
<dbReference type="GO" id="GO:0016020">
    <property type="term" value="C:membrane"/>
    <property type="evidence" value="ECO:0007669"/>
    <property type="project" value="UniProtKB-SubCell"/>
</dbReference>
<keyword evidence="2" id="KW-0723">Serine/threonine-protein kinase</keyword>
<dbReference type="GO" id="GO:0005524">
    <property type="term" value="F:ATP binding"/>
    <property type="evidence" value="ECO:0007669"/>
    <property type="project" value="UniProtKB-UniRule"/>
</dbReference>
<name>A0A816ULZ0_BRANA</name>
<dbReference type="Gene3D" id="3.80.10.10">
    <property type="entry name" value="Ribonuclease Inhibitor"/>
    <property type="match status" value="1"/>
</dbReference>
<evidence type="ECO:0000256" key="1">
    <source>
        <dbReference type="ARBA" id="ARBA00004167"/>
    </source>
</evidence>
<dbReference type="GO" id="GO:0004674">
    <property type="term" value="F:protein serine/threonine kinase activity"/>
    <property type="evidence" value="ECO:0007669"/>
    <property type="project" value="UniProtKB-KW"/>
</dbReference>
<dbReference type="SMR" id="A0A816ULZ0"/>
<keyword evidence="9" id="KW-0418">Kinase</keyword>
<keyword evidence="8 15" id="KW-0547">Nucleotide-binding</keyword>
<dbReference type="PANTHER" id="PTHR47986">
    <property type="entry name" value="OSJNBA0070M12.3 PROTEIN"/>
    <property type="match status" value="1"/>
</dbReference>
<evidence type="ECO:0000256" key="16">
    <source>
        <dbReference type="SAM" id="Phobius"/>
    </source>
</evidence>
<evidence type="ECO:0000313" key="18">
    <source>
        <dbReference type="EMBL" id="CAF2109958.1"/>
    </source>
</evidence>
<reference evidence="18" key="1">
    <citation type="submission" date="2021-01" db="EMBL/GenBank/DDBJ databases">
        <authorList>
            <consortium name="Genoscope - CEA"/>
            <person name="William W."/>
        </authorList>
    </citation>
    <scope>NUCLEOTIDE SEQUENCE</scope>
</reference>
<keyword evidence="4" id="KW-0808">Transferase</keyword>
<evidence type="ECO:0000256" key="2">
    <source>
        <dbReference type="ARBA" id="ARBA00022527"/>
    </source>
</evidence>
<evidence type="ECO:0000256" key="11">
    <source>
        <dbReference type="ARBA" id="ARBA00022989"/>
    </source>
</evidence>
<dbReference type="Gene3D" id="1.10.510.10">
    <property type="entry name" value="Transferase(Phosphotransferase) domain 1"/>
    <property type="match status" value="1"/>
</dbReference>
<evidence type="ECO:0000256" key="6">
    <source>
        <dbReference type="ARBA" id="ARBA00022729"/>
    </source>
</evidence>
<dbReference type="Pfam" id="PF07714">
    <property type="entry name" value="PK_Tyr_Ser-Thr"/>
    <property type="match status" value="1"/>
</dbReference>
<evidence type="ECO:0000256" key="9">
    <source>
        <dbReference type="ARBA" id="ARBA00022777"/>
    </source>
</evidence>
<feature type="binding site" evidence="15">
    <location>
        <position position="271"/>
    </location>
    <ligand>
        <name>ATP</name>
        <dbReference type="ChEBI" id="CHEBI:30616"/>
    </ligand>
</feature>
<keyword evidence="6" id="KW-0732">Signal</keyword>
<organism evidence="18">
    <name type="scientific">Brassica napus</name>
    <name type="common">Rape</name>
    <dbReference type="NCBI Taxonomy" id="3708"/>
    <lineage>
        <taxon>Eukaryota</taxon>
        <taxon>Viridiplantae</taxon>
        <taxon>Streptophyta</taxon>
        <taxon>Embryophyta</taxon>
        <taxon>Tracheophyta</taxon>
        <taxon>Spermatophyta</taxon>
        <taxon>Magnoliopsida</taxon>
        <taxon>eudicotyledons</taxon>
        <taxon>Gunneridae</taxon>
        <taxon>Pentapetalae</taxon>
        <taxon>rosids</taxon>
        <taxon>malvids</taxon>
        <taxon>Brassicales</taxon>
        <taxon>Brassicaceae</taxon>
        <taxon>Brassiceae</taxon>
        <taxon>Brassica</taxon>
    </lineage>
</organism>
<gene>
    <name evidence="18" type="ORF">DARMORV10_C08P21460.1</name>
    <name evidence="19" type="ORF">HID58_081541</name>
</gene>
<dbReference type="FunFam" id="1.10.510.10:FF:000095">
    <property type="entry name" value="protein STRUBBELIG-RECEPTOR FAMILY 8"/>
    <property type="match status" value="1"/>
</dbReference>
<sequence>MSRSDMSSRPDLAKFRSLCLVICFLAVVTSARVSPRRNLDSPDLRIATLFAIAEDVGLPHVHAESWVGNDTCQQWYGISCTDGVITAIAFINSNLTGIISPRFAELSSLSEIDLAHNRLTGIIPLELLTKLKKLVILDVSYNDLHGKIPKVRKEVVFAEGNTQIEKDRVISRQSFVWIGIGIGFLLAGVIGVLYYYLVIRKKSSAMETEPETIELQAQPSSVVVAADDNMIPFHILREATSDFSDGNLIGRGGFSLVYKGTLSDGTDIAVKRMGKDDPLIGIDTFKCEVSVLSKIHHRNLVVLLGYSIEGEERLLVYQLMHQGPLSKHLYHPRDHGLEPLDWNKRLKIALDVARGIEYLHTLSRQNRSYIHRDLKPSNILLGDDLRARVSDFGLVRSTAEGKDSFTTEKSAGTIGYLPPEYTMTGRITRKLDVYSFGVVLMELLTGQKALDKKRSEDPQISLWFMNLVKEASCEIVIDKTIQITEDNRGSISEVAKLASHCCAKTPEQRPEMSYAVAVLASLTEQWKPSEVGETKDEFLEELGKKWHEQHTLEGTSGTSSAWQE</sequence>
<evidence type="ECO:0000256" key="12">
    <source>
        <dbReference type="ARBA" id="ARBA00023136"/>
    </source>
</evidence>
<keyword evidence="12 16" id="KW-0472">Membrane</keyword>
<dbReference type="SUPFAM" id="SSF56112">
    <property type="entry name" value="Protein kinase-like (PK-like)"/>
    <property type="match status" value="1"/>
</dbReference>
<dbReference type="SMART" id="SM00220">
    <property type="entry name" value="S_TKc"/>
    <property type="match status" value="1"/>
</dbReference>
<dbReference type="InterPro" id="IPR000719">
    <property type="entry name" value="Prot_kinase_dom"/>
</dbReference>
<dbReference type="PANTHER" id="PTHR47986:SF4">
    <property type="entry name" value="PROTEIN KINASE DOMAIN-CONTAINING PROTEIN"/>
    <property type="match status" value="1"/>
</dbReference>
<evidence type="ECO:0000313" key="19">
    <source>
        <dbReference type="EMBL" id="KAH0864330.1"/>
    </source>
</evidence>
<dbReference type="InterPro" id="IPR032675">
    <property type="entry name" value="LRR_dom_sf"/>
</dbReference>
<dbReference type="CDD" id="cd14066">
    <property type="entry name" value="STKc_IRAK"/>
    <property type="match status" value="1"/>
</dbReference>
<dbReference type="PROSITE" id="PS00108">
    <property type="entry name" value="PROTEIN_KINASE_ST"/>
    <property type="match status" value="1"/>
</dbReference>
<evidence type="ECO:0000256" key="3">
    <source>
        <dbReference type="ARBA" id="ARBA00022614"/>
    </source>
</evidence>
<evidence type="ECO:0000256" key="13">
    <source>
        <dbReference type="ARBA" id="ARBA00023170"/>
    </source>
</evidence>
<dbReference type="InterPro" id="IPR017441">
    <property type="entry name" value="Protein_kinase_ATP_BS"/>
</dbReference>
<keyword evidence="10 15" id="KW-0067">ATP-binding</keyword>
<evidence type="ECO:0000256" key="7">
    <source>
        <dbReference type="ARBA" id="ARBA00022737"/>
    </source>
</evidence>
<evidence type="ECO:0000256" key="14">
    <source>
        <dbReference type="ARBA" id="ARBA00023180"/>
    </source>
</evidence>
<evidence type="ECO:0000256" key="5">
    <source>
        <dbReference type="ARBA" id="ARBA00022692"/>
    </source>
</evidence>
<dbReference type="FunFam" id="3.80.10.10:FF:000129">
    <property type="entry name" value="Leucine-rich repeat receptor-like kinase"/>
    <property type="match status" value="1"/>
</dbReference>
<dbReference type="EMBL" id="JAGKQM010000018">
    <property type="protein sequence ID" value="KAH0864330.1"/>
    <property type="molecule type" value="Genomic_DNA"/>
</dbReference>
<dbReference type="Proteomes" id="UP000824890">
    <property type="component" value="Unassembled WGS sequence"/>
</dbReference>
<dbReference type="Pfam" id="PF00560">
    <property type="entry name" value="LRR_1"/>
    <property type="match status" value="1"/>
</dbReference>
<keyword evidence="3" id="KW-0433">Leucine-rich repeat</keyword>
<dbReference type="PROSITE" id="PS50011">
    <property type="entry name" value="PROTEIN_KINASE_DOM"/>
    <property type="match status" value="1"/>
</dbReference>
<dbReference type="InterPro" id="IPR052422">
    <property type="entry name" value="Auxin_Ser/Thr_Kinase"/>
</dbReference>
<dbReference type="InterPro" id="IPR001611">
    <property type="entry name" value="Leu-rich_rpt"/>
</dbReference>
<dbReference type="Proteomes" id="UP001295469">
    <property type="component" value="Chromosome C08"/>
</dbReference>
<proteinExistence type="predicted"/>